<keyword evidence="4" id="KW-0175">Coiled coil</keyword>
<proteinExistence type="predicted"/>
<dbReference type="Proteomes" id="UP001519460">
    <property type="component" value="Unassembled WGS sequence"/>
</dbReference>
<feature type="chain" id="PRO_5044893202" description="C1q domain-containing protein" evidence="6">
    <location>
        <begin position="22"/>
        <end position="270"/>
    </location>
</feature>
<name>A0ABD0JEA1_9CAEN</name>
<keyword evidence="2" id="KW-0964">Secreted</keyword>
<organism evidence="8 9">
    <name type="scientific">Batillaria attramentaria</name>
    <dbReference type="NCBI Taxonomy" id="370345"/>
    <lineage>
        <taxon>Eukaryota</taxon>
        <taxon>Metazoa</taxon>
        <taxon>Spiralia</taxon>
        <taxon>Lophotrochozoa</taxon>
        <taxon>Mollusca</taxon>
        <taxon>Gastropoda</taxon>
        <taxon>Caenogastropoda</taxon>
        <taxon>Sorbeoconcha</taxon>
        <taxon>Cerithioidea</taxon>
        <taxon>Batillariidae</taxon>
        <taxon>Batillaria</taxon>
    </lineage>
</organism>
<comment type="caution">
    <text evidence="8">The sequence shown here is derived from an EMBL/GenBank/DDBJ whole genome shotgun (WGS) entry which is preliminary data.</text>
</comment>
<evidence type="ECO:0000256" key="2">
    <source>
        <dbReference type="ARBA" id="ARBA00022525"/>
    </source>
</evidence>
<feature type="region of interest" description="Disordered" evidence="5">
    <location>
        <begin position="109"/>
        <end position="133"/>
    </location>
</feature>
<evidence type="ECO:0000256" key="5">
    <source>
        <dbReference type="SAM" id="MobiDB-lite"/>
    </source>
</evidence>
<reference evidence="8 9" key="1">
    <citation type="journal article" date="2023" name="Sci. Data">
        <title>Genome assembly of the Korean intertidal mud-creeper Batillaria attramentaria.</title>
        <authorList>
            <person name="Patra A.K."/>
            <person name="Ho P.T."/>
            <person name="Jun S."/>
            <person name="Lee S.J."/>
            <person name="Kim Y."/>
            <person name="Won Y.J."/>
        </authorList>
    </citation>
    <scope>NUCLEOTIDE SEQUENCE [LARGE SCALE GENOMIC DNA]</scope>
    <source>
        <strain evidence="8">Wonlab-2016</strain>
    </source>
</reference>
<evidence type="ECO:0000256" key="3">
    <source>
        <dbReference type="ARBA" id="ARBA00022729"/>
    </source>
</evidence>
<dbReference type="SUPFAM" id="SSF49842">
    <property type="entry name" value="TNF-like"/>
    <property type="match status" value="1"/>
</dbReference>
<comment type="subcellular location">
    <subcellularLocation>
        <location evidence="1">Secreted</location>
    </subcellularLocation>
</comment>
<dbReference type="PANTHER" id="PTHR22923">
    <property type="entry name" value="CEREBELLIN-RELATED"/>
    <property type="match status" value="1"/>
</dbReference>
<evidence type="ECO:0000259" key="7">
    <source>
        <dbReference type="Pfam" id="PF00386"/>
    </source>
</evidence>
<accession>A0ABD0JEA1</accession>
<dbReference type="InterPro" id="IPR050822">
    <property type="entry name" value="Cerebellin_Synaptic_Org"/>
</dbReference>
<keyword evidence="3 6" id="KW-0732">Signal</keyword>
<dbReference type="InterPro" id="IPR001073">
    <property type="entry name" value="C1q_dom"/>
</dbReference>
<dbReference type="InterPro" id="IPR008983">
    <property type="entry name" value="Tumour_necrosis_fac-like_dom"/>
</dbReference>
<feature type="domain" description="C1q" evidence="7">
    <location>
        <begin position="171"/>
        <end position="267"/>
    </location>
</feature>
<dbReference type="GO" id="GO:0005576">
    <property type="term" value="C:extracellular region"/>
    <property type="evidence" value="ECO:0007669"/>
    <property type="project" value="UniProtKB-SubCell"/>
</dbReference>
<dbReference type="Pfam" id="PF00386">
    <property type="entry name" value="C1q"/>
    <property type="match status" value="1"/>
</dbReference>
<feature type="coiled-coil region" evidence="4">
    <location>
        <begin position="27"/>
        <end position="64"/>
    </location>
</feature>
<gene>
    <name evidence="8" type="ORF">BaRGS_00035438</name>
</gene>
<dbReference type="AlphaFoldDB" id="A0ABD0JEA1"/>
<feature type="compositionally biased region" description="Low complexity" evidence="5">
    <location>
        <begin position="109"/>
        <end position="123"/>
    </location>
</feature>
<dbReference type="PANTHER" id="PTHR22923:SF62">
    <property type="entry name" value="CVP18"/>
    <property type="match status" value="1"/>
</dbReference>
<keyword evidence="9" id="KW-1185">Reference proteome</keyword>
<evidence type="ECO:0000256" key="1">
    <source>
        <dbReference type="ARBA" id="ARBA00004613"/>
    </source>
</evidence>
<evidence type="ECO:0000313" key="9">
    <source>
        <dbReference type="Proteomes" id="UP001519460"/>
    </source>
</evidence>
<protein>
    <recommendedName>
        <fullName evidence="7">C1q domain-containing protein</fullName>
    </recommendedName>
</protein>
<feature type="signal peptide" evidence="6">
    <location>
        <begin position="1"/>
        <end position="21"/>
    </location>
</feature>
<sequence length="270" mass="29417">MSHLPLLLVLMLVLMARSAQSTAPKSREQLTIELETLRQKVEQLEARENEAEKLGEKLGEALGEKLGDKLQEGITKLGEQQTTGMETLGQKLTGGLDKLGQTLAASQTCGTDKTETTPTTMRPQPQPVTCPPCKTEQNVHTPVGFFTYLNGDSPRAVQQHGNPLDQNQGRSLINQGNGFDRATGIFTAPVNGTYFFFSSGVTDGNFTSKYLLNLHSSFLVNSPRPCDICTGASYITRNLTKGQNVYPGSYAAGNFYPYSTVFGGFLIREN</sequence>
<dbReference type="Gene3D" id="2.60.120.40">
    <property type="match status" value="1"/>
</dbReference>
<evidence type="ECO:0000256" key="6">
    <source>
        <dbReference type="SAM" id="SignalP"/>
    </source>
</evidence>
<dbReference type="EMBL" id="JACVVK020000474">
    <property type="protein sequence ID" value="KAK7473306.1"/>
    <property type="molecule type" value="Genomic_DNA"/>
</dbReference>
<evidence type="ECO:0000256" key="4">
    <source>
        <dbReference type="SAM" id="Coils"/>
    </source>
</evidence>
<evidence type="ECO:0000313" key="8">
    <source>
        <dbReference type="EMBL" id="KAK7473306.1"/>
    </source>
</evidence>